<dbReference type="Pfam" id="PF18962">
    <property type="entry name" value="Por_Secre_tail"/>
    <property type="match status" value="1"/>
</dbReference>
<dbReference type="GO" id="GO:0016787">
    <property type="term" value="F:hydrolase activity"/>
    <property type="evidence" value="ECO:0007669"/>
    <property type="project" value="UniProtKB-KW"/>
</dbReference>
<organism evidence="6 7">
    <name type="scientific">Salinivirga cyanobacteriivorans</name>
    <dbReference type="NCBI Taxonomy" id="1307839"/>
    <lineage>
        <taxon>Bacteria</taxon>
        <taxon>Pseudomonadati</taxon>
        <taxon>Bacteroidota</taxon>
        <taxon>Bacteroidia</taxon>
        <taxon>Bacteroidales</taxon>
        <taxon>Salinivirgaceae</taxon>
        <taxon>Salinivirga</taxon>
    </lineage>
</organism>
<evidence type="ECO:0000259" key="5">
    <source>
        <dbReference type="Pfam" id="PF18962"/>
    </source>
</evidence>
<dbReference type="EMBL" id="CP013118">
    <property type="protein sequence ID" value="ALO17305.1"/>
    <property type="molecule type" value="Genomic_DNA"/>
</dbReference>
<keyword evidence="7" id="KW-1185">Reference proteome</keyword>
<dbReference type="EC" id="3.1.-.-" evidence="6"/>
<feature type="chain" id="PRO_5006599658" evidence="4">
    <location>
        <begin position="23"/>
        <end position="639"/>
    </location>
</feature>
<name>A0A0S2I4C1_9BACT</name>
<reference evidence="6 7" key="1">
    <citation type="submission" date="2015-11" db="EMBL/GenBank/DDBJ databases">
        <title>Description and complete genome sequence of a novel strain predominating in hypersaline microbial mats and representing a new family of the Bacteriodetes phylum.</title>
        <authorList>
            <person name="Spring S."/>
            <person name="Bunk B."/>
            <person name="Sproer C."/>
            <person name="Klenk H.-P."/>
        </authorList>
    </citation>
    <scope>NUCLEOTIDE SEQUENCE [LARGE SCALE GENOMIC DNA]</scope>
    <source>
        <strain evidence="6 7">L21-Spi-D4</strain>
    </source>
</reference>
<dbReference type="Proteomes" id="UP000064893">
    <property type="component" value="Chromosome"/>
</dbReference>
<dbReference type="PANTHER" id="PTHR33607:SF2">
    <property type="entry name" value="ENDONUCLEASE-1"/>
    <property type="match status" value="1"/>
</dbReference>
<comment type="similarity">
    <text evidence="1">Belongs to the EndA/NucM nuclease family.</text>
</comment>
<accession>A0A0S2I4C1</accession>
<evidence type="ECO:0000256" key="4">
    <source>
        <dbReference type="SAM" id="SignalP"/>
    </source>
</evidence>
<dbReference type="KEGG" id="blq:L21SP5_03707"/>
<sequence precursor="true">MRKFLLLLFATAFSLVLLKAQAPTDYYNTATGTGYTLKTQLHDIIDGHNSQSYDALWTHFQNIEVDNYYENDGSPLDVYSENPTGADPYNWTFVSDQCGNYSGEGSCYNREHSFPKSWFNDGSPMYTDLYHLYLTDGYVNGQRGNYPFGETDNPGWTSQNGSRKGPCSYPGYTGTVFEPIDEFKGDFARTYFYMATRYEDVLTSWSSPMLNGTADQVYADWALNMLLEWHANDPVSQKEIDRNEGVYNIQDNRNPFIDHPEWVNEIWGGGTINPEPDNQATSFSAVASNYSTVELNWTDATGTNLPDGYLIKANTSGTFTAPVDGADPAEDFDLSDNSALVKVAYGSENYIFNALNGETSYYFKAWAFSNYGDNIDYKLDGTVPTANTTTPVAPVPILTDNFETDLAQWTVLNDTDPDAGAVVTNLWGGAESTGNALLFDAPNPSSISYFTSAIEHTFDQTSDISLNLWYYFEDYRGGEIGIYINDIQYYSIATEGGGDIAITESDTDTWKYLQLDLADYTSVIGDYTIRIEGTAKCSDTWKDRVGIDQIEIFGTQSDNGINSDGGPIEQIFPNPATTEINIVANGLNTIEVYDSQGRKVAEKDIQNRGIIQATHLRSGVYFIRIQGEDSAEIRKVFIH</sequence>
<evidence type="ECO:0000256" key="2">
    <source>
        <dbReference type="ARBA" id="ARBA00022722"/>
    </source>
</evidence>
<feature type="domain" description="Secretion system C-terminal sorting" evidence="5">
    <location>
        <begin position="571"/>
        <end position="638"/>
    </location>
</feature>
<dbReference type="InterPro" id="IPR007346">
    <property type="entry name" value="Endonuclease-I"/>
</dbReference>
<feature type="signal peptide" evidence="4">
    <location>
        <begin position="1"/>
        <end position="22"/>
    </location>
</feature>
<evidence type="ECO:0000256" key="1">
    <source>
        <dbReference type="ARBA" id="ARBA00006429"/>
    </source>
</evidence>
<dbReference type="RefSeq" id="WP_057954593.1">
    <property type="nucleotide sequence ID" value="NZ_CP013118.1"/>
</dbReference>
<dbReference type="PANTHER" id="PTHR33607">
    <property type="entry name" value="ENDONUCLEASE-1"/>
    <property type="match status" value="1"/>
</dbReference>
<dbReference type="InterPro" id="IPR044925">
    <property type="entry name" value="His-Me_finger_sf"/>
</dbReference>
<proteinExistence type="inferred from homology"/>
<dbReference type="InterPro" id="IPR026444">
    <property type="entry name" value="Secre_tail"/>
</dbReference>
<gene>
    <name evidence="6" type="primary">bsn_3</name>
    <name evidence="6" type="ORF">L21SP5_03707</name>
</gene>
<protein>
    <submittedName>
        <fullName evidence="6">Extracellular ribonuclease</fullName>
        <ecNumber evidence="6">3.1.-.-</ecNumber>
    </submittedName>
</protein>
<dbReference type="OrthoDB" id="9770276at2"/>
<evidence type="ECO:0000313" key="7">
    <source>
        <dbReference type="Proteomes" id="UP000064893"/>
    </source>
</evidence>
<dbReference type="AlphaFoldDB" id="A0A0S2I4C1"/>
<dbReference type="PATRIC" id="fig|1307839.3.peg.3963"/>
<dbReference type="SUPFAM" id="SSF54060">
    <property type="entry name" value="His-Me finger endonucleases"/>
    <property type="match status" value="1"/>
</dbReference>
<evidence type="ECO:0000313" key="6">
    <source>
        <dbReference type="EMBL" id="ALO17305.1"/>
    </source>
</evidence>
<keyword evidence="4" id="KW-0732">Signal</keyword>
<dbReference type="Pfam" id="PF04231">
    <property type="entry name" value="Endonuclease_1"/>
    <property type="match status" value="1"/>
</dbReference>
<keyword evidence="2" id="KW-0540">Nuclease</keyword>
<keyword evidence="3 6" id="KW-0378">Hydrolase</keyword>
<dbReference type="STRING" id="1307839.L21SP5_03707"/>
<dbReference type="GO" id="GO:0004518">
    <property type="term" value="F:nuclease activity"/>
    <property type="evidence" value="ECO:0007669"/>
    <property type="project" value="UniProtKB-KW"/>
</dbReference>
<dbReference type="NCBIfam" id="TIGR04183">
    <property type="entry name" value="Por_Secre_tail"/>
    <property type="match status" value="1"/>
</dbReference>
<evidence type="ECO:0000256" key="3">
    <source>
        <dbReference type="ARBA" id="ARBA00022801"/>
    </source>
</evidence>